<evidence type="ECO:0000313" key="1">
    <source>
        <dbReference type="EMBL" id="AAA63019.1"/>
    </source>
</evidence>
<proteinExistence type="predicted"/>
<reference evidence="1" key="1">
    <citation type="submission" date="1994-09" db="EMBL/GenBank/DDBJ databases">
        <authorList>
            <person name="Robison K."/>
        </authorList>
    </citation>
    <scope>NUCLEOTIDE SEQUENCE</scope>
</reference>
<reference evidence="1" key="2">
    <citation type="submission" date="1995-04" db="EMBL/GenBank/DDBJ databases">
        <authorList>
            <person name="Smith D.R."/>
        </authorList>
    </citation>
    <scope>NUCLEOTIDE SEQUENCE</scope>
</reference>
<sequence length="93" mass="10136">MFTSLLDTAADGREGSTHVWTPAHLTEVLDDEDGRWTWDVFTVTGSLRTWGGGAVSAWGSGFATTVTDRTALLAARLTRAQPGRDDKIVVSWR</sequence>
<organism evidence="1">
    <name type="scientific">Mycobacterium leprae</name>
    <dbReference type="NCBI Taxonomy" id="1769"/>
    <lineage>
        <taxon>Bacteria</taxon>
        <taxon>Bacillati</taxon>
        <taxon>Actinomycetota</taxon>
        <taxon>Actinomycetes</taxon>
        <taxon>Mycobacteriales</taxon>
        <taxon>Mycobacteriaceae</taxon>
        <taxon>Mycobacterium</taxon>
    </lineage>
</organism>
<protein>
    <submittedName>
        <fullName evidence="1">U1740i</fullName>
    </submittedName>
</protein>
<name>Q50065_MYCLR</name>
<accession>Q50065</accession>
<dbReference type="EMBL" id="U15183">
    <property type="protein sequence ID" value="AAA63019.1"/>
    <property type="molecule type" value="Genomic_DNA"/>
</dbReference>
<dbReference type="AlphaFoldDB" id="Q50065"/>